<evidence type="ECO:0000256" key="2">
    <source>
        <dbReference type="ARBA" id="ARBA00007646"/>
    </source>
</evidence>
<organism evidence="7 8">
    <name type="scientific">Ridgeia piscesae</name>
    <name type="common">Tubeworm</name>
    <dbReference type="NCBI Taxonomy" id="27915"/>
    <lineage>
        <taxon>Eukaryota</taxon>
        <taxon>Metazoa</taxon>
        <taxon>Spiralia</taxon>
        <taxon>Lophotrochozoa</taxon>
        <taxon>Annelida</taxon>
        <taxon>Polychaeta</taxon>
        <taxon>Sedentaria</taxon>
        <taxon>Canalipalpata</taxon>
        <taxon>Sabellida</taxon>
        <taxon>Siboglinidae</taxon>
        <taxon>Ridgeia</taxon>
    </lineage>
</organism>
<dbReference type="PANTHER" id="PTHR48068:SF4">
    <property type="entry name" value="TATA-BOX BINDING PROTEIN ASSOCIATED FACTOR 9"/>
    <property type="match status" value="1"/>
</dbReference>
<sequence>MAAQKNIPKDAQVMMAILKEMGVTEYEPRVINQMLEFSYRYITDVLDEAKVYSSHANKKMIDVEDVKLAVQCLLEHSFTSPPPRDLLMDLARQKNSVPLPPIRPYTGPKLPPERYCLTAANYRLKPLRKPSVESSAMPLVLTSSGLSRIGTQQQLSGIGKLSSHSLAGGKLSLNMMGRGAPGQPTITIKPAPTSTVLSVPSSITQVPIIRFNPGQASGATVIGGHMASVTPKVVMSTIITPSQPSVSTVDISSLKRKHEDDDYDAS</sequence>
<dbReference type="PANTHER" id="PTHR48068">
    <property type="entry name" value="TAF9 RNA POLYMERASE II, TATA BOX-BINDING PROTEIN (TBP)-ASSOCIATED FACTOR"/>
    <property type="match status" value="1"/>
</dbReference>
<dbReference type="GO" id="GO:0046982">
    <property type="term" value="F:protein heterodimerization activity"/>
    <property type="evidence" value="ECO:0007669"/>
    <property type="project" value="InterPro"/>
</dbReference>
<keyword evidence="4" id="KW-0804">Transcription</keyword>
<evidence type="ECO:0000256" key="6">
    <source>
        <dbReference type="SAM" id="MobiDB-lite"/>
    </source>
</evidence>
<dbReference type="CDD" id="cd07979">
    <property type="entry name" value="HFD_TAF9"/>
    <property type="match status" value="1"/>
</dbReference>
<protein>
    <recommendedName>
        <fullName evidence="9">Transcription initiation factor TFIID subunit 9</fullName>
    </recommendedName>
</protein>
<dbReference type="EMBL" id="JAODUO010000482">
    <property type="protein sequence ID" value="KAK2179583.1"/>
    <property type="molecule type" value="Genomic_DNA"/>
</dbReference>
<dbReference type="Proteomes" id="UP001209878">
    <property type="component" value="Unassembled WGS sequence"/>
</dbReference>
<evidence type="ECO:0000313" key="8">
    <source>
        <dbReference type="Proteomes" id="UP001209878"/>
    </source>
</evidence>
<comment type="similarity">
    <text evidence="2">Belongs to the TAF9 family.</text>
</comment>
<dbReference type="GO" id="GO:0003713">
    <property type="term" value="F:transcription coactivator activity"/>
    <property type="evidence" value="ECO:0007669"/>
    <property type="project" value="TreeGrafter"/>
</dbReference>
<evidence type="ECO:0000256" key="5">
    <source>
        <dbReference type="ARBA" id="ARBA00023242"/>
    </source>
</evidence>
<gene>
    <name evidence="7" type="ORF">NP493_482g02003</name>
</gene>
<dbReference type="GO" id="GO:0005669">
    <property type="term" value="C:transcription factor TFIID complex"/>
    <property type="evidence" value="ECO:0007669"/>
    <property type="project" value="TreeGrafter"/>
</dbReference>
<proteinExistence type="inferred from homology"/>
<dbReference type="GO" id="GO:0000124">
    <property type="term" value="C:SAGA complex"/>
    <property type="evidence" value="ECO:0007669"/>
    <property type="project" value="TreeGrafter"/>
</dbReference>
<dbReference type="Gene3D" id="1.10.20.10">
    <property type="entry name" value="Histone, subunit A"/>
    <property type="match status" value="1"/>
</dbReference>
<dbReference type="InterPro" id="IPR009072">
    <property type="entry name" value="Histone-fold"/>
</dbReference>
<name>A0AAD9KXP7_RIDPI</name>
<accession>A0AAD9KXP7</accession>
<reference evidence="7" key="1">
    <citation type="journal article" date="2023" name="Mol. Biol. Evol.">
        <title>Third-Generation Sequencing Reveals the Adaptive Role of the Epigenome in Three Deep-Sea Polychaetes.</title>
        <authorList>
            <person name="Perez M."/>
            <person name="Aroh O."/>
            <person name="Sun Y."/>
            <person name="Lan Y."/>
            <person name="Juniper S.K."/>
            <person name="Young C.R."/>
            <person name="Angers B."/>
            <person name="Qian P.Y."/>
        </authorList>
    </citation>
    <scope>NUCLEOTIDE SEQUENCE</scope>
    <source>
        <strain evidence="7">R07B-5</strain>
    </source>
</reference>
<evidence type="ECO:0008006" key="9">
    <source>
        <dbReference type="Google" id="ProtNLM"/>
    </source>
</evidence>
<dbReference type="InterPro" id="IPR003162">
    <property type="entry name" value="TFIID-31"/>
</dbReference>
<keyword evidence="3" id="KW-0805">Transcription regulation</keyword>
<evidence type="ECO:0000313" key="7">
    <source>
        <dbReference type="EMBL" id="KAK2179583.1"/>
    </source>
</evidence>
<dbReference type="SUPFAM" id="SSF47113">
    <property type="entry name" value="Histone-fold"/>
    <property type="match status" value="1"/>
</dbReference>
<dbReference type="Pfam" id="PF02291">
    <property type="entry name" value="TFIID-31kDa"/>
    <property type="match status" value="1"/>
</dbReference>
<keyword evidence="8" id="KW-1185">Reference proteome</keyword>
<evidence type="ECO:0000256" key="3">
    <source>
        <dbReference type="ARBA" id="ARBA00023015"/>
    </source>
</evidence>
<feature type="region of interest" description="Disordered" evidence="6">
    <location>
        <begin position="244"/>
        <end position="266"/>
    </location>
</feature>
<keyword evidence="5" id="KW-0539">Nucleus</keyword>
<comment type="subcellular location">
    <subcellularLocation>
        <location evidence="1">Nucleus</location>
    </subcellularLocation>
</comment>
<comment type="caution">
    <text evidence="7">The sequence shown here is derived from an EMBL/GenBank/DDBJ whole genome shotgun (WGS) entry which is preliminary data.</text>
</comment>
<dbReference type="GO" id="GO:0016251">
    <property type="term" value="F:RNA polymerase II general transcription initiation factor activity"/>
    <property type="evidence" value="ECO:0007669"/>
    <property type="project" value="TreeGrafter"/>
</dbReference>
<evidence type="ECO:0000256" key="1">
    <source>
        <dbReference type="ARBA" id="ARBA00004123"/>
    </source>
</evidence>
<dbReference type="AlphaFoldDB" id="A0AAD9KXP7"/>
<evidence type="ECO:0000256" key="4">
    <source>
        <dbReference type="ARBA" id="ARBA00023163"/>
    </source>
</evidence>
<dbReference type="GO" id="GO:0051123">
    <property type="term" value="P:RNA polymerase II preinitiation complex assembly"/>
    <property type="evidence" value="ECO:0007669"/>
    <property type="project" value="TreeGrafter"/>
</dbReference>
<dbReference type="FunFam" id="1.10.20.10:FF:000018">
    <property type="entry name" value="Transcription initiation factor TFIID subunit 9"/>
    <property type="match status" value="1"/>
</dbReference>
<dbReference type="InterPro" id="IPR051431">
    <property type="entry name" value="TFIID_subunit_9"/>
</dbReference>